<reference evidence="1 2" key="1">
    <citation type="submission" date="2012-12" db="EMBL/GenBank/DDBJ databases">
        <title>Genome assembly of Fulvivirga imtechensis AK7.</title>
        <authorList>
            <person name="Nupur N."/>
            <person name="Khatri I."/>
            <person name="Kumar R."/>
            <person name="Subramanian S."/>
            <person name="Pinnaka A."/>
        </authorList>
    </citation>
    <scope>NUCLEOTIDE SEQUENCE [LARGE SCALE GENOMIC DNA]</scope>
    <source>
        <strain evidence="1 2">AK7</strain>
    </source>
</reference>
<accession>L8JJB1</accession>
<comment type="caution">
    <text evidence="1">The sequence shown here is derived from an EMBL/GenBank/DDBJ whole genome shotgun (WGS) entry which is preliminary data.</text>
</comment>
<dbReference type="Gene3D" id="2.130.10.10">
    <property type="entry name" value="YVTN repeat-like/Quinoprotein amine dehydrogenase"/>
    <property type="match status" value="2"/>
</dbReference>
<sequence>MILLLGLETYCQDTKTPQWQLQFSGVTSSIRGASAVNADVCWLGTQGGLIRTTDGGANWHKINIPGADSLDFRDVQAFGDQECIAMSAGSGGASRIYKTLDGGATWKLVKQNTHENGFYNGMAFWGENTGVLAGDPVYSTLYILKTTDGGDTWREIDPDKLPLLQGGEYGFAASGTHIAVQGSDKAFVGTGGSVARIFYSDDQGESWKVADTPMISGASSQGTFSVAFQNKEYGMAVGGDYTKEQEGHDNMIVSYDGGKTWQLTVGVDLDFRSCIAFVGSKVIAVGPSGSEISFDGGRSFVSLGNMGFHTLTVSPDGEGVWAAGAGGVVGRLE</sequence>
<evidence type="ECO:0000313" key="2">
    <source>
        <dbReference type="Proteomes" id="UP000011135"/>
    </source>
</evidence>
<dbReference type="PANTHER" id="PTHR47199">
    <property type="entry name" value="PHOTOSYSTEM II STABILITY/ASSEMBLY FACTOR HCF136, CHLOROPLASTIC"/>
    <property type="match status" value="1"/>
</dbReference>
<dbReference type="CDD" id="cd15482">
    <property type="entry name" value="Sialidase_non-viral"/>
    <property type="match status" value="1"/>
</dbReference>
<dbReference type="STRING" id="1237149.C900_05549"/>
<name>L8JJB1_9BACT</name>
<keyword evidence="2" id="KW-1185">Reference proteome</keyword>
<protein>
    <submittedName>
        <fullName evidence="1">Putative oxidoreductase</fullName>
    </submittedName>
</protein>
<organism evidence="1 2">
    <name type="scientific">Fulvivirga imtechensis AK7</name>
    <dbReference type="NCBI Taxonomy" id="1237149"/>
    <lineage>
        <taxon>Bacteria</taxon>
        <taxon>Pseudomonadati</taxon>
        <taxon>Bacteroidota</taxon>
        <taxon>Cytophagia</taxon>
        <taxon>Cytophagales</taxon>
        <taxon>Fulvivirgaceae</taxon>
        <taxon>Fulvivirga</taxon>
    </lineage>
</organism>
<proteinExistence type="predicted"/>
<dbReference type="PANTHER" id="PTHR47199:SF2">
    <property type="entry name" value="PHOTOSYSTEM II STABILITY_ASSEMBLY FACTOR HCF136, CHLOROPLASTIC"/>
    <property type="match status" value="1"/>
</dbReference>
<evidence type="ECO:0000313" key="1">
    <source>
        <dbReference type="EMBL" id="ELR68991.1"/>
    </source>
</evidence>
<dbReference type="SUPFAM" id="SSF50939">
    <property type="entry name" value="Sialidases"/>
    <property type="match status" value="1"/>
</dbReference>
<dbReference type="EMBL" id="AMZN01000086">
    <property type="protein sequence ID" value="ELR68991.1"/>
    <property type="molecule type" value="Genomic_DNA"/>
</dbReference>
<dbReference type="AlphaFoldDB" id="L8JJB1"/>
<gene>
    <name evidence="1" type="ORF">C900_05549</name>
</gene>
<dbReference type="Proteomes" id="UP000011135">
    <property type="component" value="Unassembled WGS sequence"/>
</dbReference>
<dbReference type="InterPro" id="IPR036278">
    <property type="entry name" value="Sialidase_sf"/>
</dbReference>
<dbReference type="InterPro" id="IPR015943">
    <property type="entry name" value="WD40/YVTN_repeat-like_dom_sf"/>
</dbReference>
<dbReference type="eggNOG" id="COG4447">
    <property type="taxonomic scope" value="Bacteria"/>
</dbReference>
<dbReference type="Pfam" id="PF02012">
    <property type="entry name" value="BNR"/>
    <property type="match status" value="2"/>
</dbReference>
<dbReference type="InterPro" id="IPR002860">
    <property type="entry name" value="BNR_rpt"/>
</dbReference>